<reference evidence="1" key="2">
    <citation type="submission" date="2012-12" db="EMBL/GenBank/DDBJ databases">
        <authorList>
            <consortium name="WormBase Consortium"/>
            <person name="Ghedin E."/>
            <person name="Paulini M."/>
        </authorList>
    </citation>
    <scope>NUCLEOTIDE SEQUENCE</scope>
    <source>
        <strain evidence="1">FR3</strain>
    </source>
</reference>
<protein>
    <submittedName>
        <fullName evidence="1">Bm1374</fullName>
    </submittedName>
</protein>
<name>A0A1I9G2Z6_BRUMA</name>
<proteinExistence type="predicted"/>
<evidence type="ECO:0000313" key="1">
    <source>
        <dbReference type="EMBL" id="CDP97077.1"/>
    </source>
</evidence>
<accession>A0A1I9G2Z6</accession>
<dbReference type="EMBL" id="LN856968">
    <property type="protein sequence ID" value="CDP97077.1"/>
    <property type="molecule type" value="Genomic_DNA"/>
</dbReference>
<dbReference type="AlphaFoldDB" id="A0A1I9G2Z6"/>
<reference evidence="1" key="1">
    <citation type="journal article" date="2007" name="Science">
        <title>Draft genome of the filarial nematode parasite Brugia malayi.</title>
        <authorList>
            <person name="Ghedin E."/>
            <person name="Wang S."/>
            <person name="Spiro D."/>
            <person name="Caler E."/>
            <person name="Zhao Q."/>
            <person name="Crabtree J."/>
            <person name="Allen J.E."/>
            <person name="Delcher A.L."/>
            <person name="Guiliano D.B."/>
            <person name="Miranda-Saavedra D."/>
            <person name="Angiuoli S.V."/>
            <person name="Creasy T."/>
            <person name="Amedeo P."/>
            <person name="Haas B."/>
            <person name="El-Sayed N.M."/>
            <person name="Wortman J.R."/>
            <person name="Feldblyum T."/>
            <person name="Tallon L."/>
            <person name="Schatz M."/>
            <person name="Shumway M."/>
            <person name="Koo H."/>
            <person name="Salzberg S.L."/>
            <person name="Schobel S."/>
            <person name="Pertea M."/>
            <person name="Pop M."/>
            <person name="White O."/>
            <person name="Barton G.J."/>
            <person name="Carlow C.K."/>
            <person name="Crawford M.J."/>
            <person name="Daub J."/>
            <person name="Dimmic M.W."/>
            <person name="Estes C.F."/>
            <person name="Foster J.M."/>
            <person name="Ganatra M."/>
            <person name="Gregory W.F."/>
            <person name="Johnson N.M."/>
            <person name="Jin J."/>
            <person name="Komuniecki R."/>
            <person name="Korf I."/>
            <person name="Kumar S."/>
            <person name="Laney S."/>
            <person name="Li B.W."/>
            <person name="Li W."/>
            <person name="Lindblom T.H."/>
            <person name="Lustigman S."/>
            <person name="Ma D."/>
            <person name="Maina C.V."/>
            <person name="Martin D.M."/>
            <person name="McCarter J.P."/>
            <person name="McReynolds L."/>
            <person name="Mitreva M."/>
            <person name="Nutman T.B."/>
            <person name="Parkinson J."/>
            <person name="Peregrin-Alvarez J.M."/>
            <person name="Poole C."/>
            <person name="Ren Q."/>
            <person name="Saunders L."/>
            <person name="Sluder A.E."/>
            <person name="Smith K."/>
            <person name="Stanke M."/>
            <person name="Unnasch T.R."/>
            <person name="Ware J."/>
            <person name="Wei A.D."/>
            <person name="Weil G."/>
            <person name="Williams D.J."/>
            <person name="Zhang Y."/>
            <person name="Williams S.A."/>
            <person name="Fraser-Liggett C."/>
            <person name="Slatko B."/>
            <person name="Blaxter M.L."/>
            <person name="Scott A.L."/>
        </authorList>
    </citation>
    <scope>NUCLEOTIDE SEQUENCE</scope>
    <source>
        <strain evidence="1">FR3</strain>
    </source>
</reference>
<organism evidence="1">
    <name type="scientific">Brugia malayi</name>
    <name type="common">Filarial nematode worm</name>
    <dbReference type="NCBI Taxonomy" id="6279"/>
    <lineage>
        <taxon>Eukaryota</taxon>
        <taxon>Metazoa</taxon>
        <taxon>Ecdysozoa</taxon>
        <taxon>Nematoda</taxon>
        <taxon>Chromadorea</taxon>
        <taxon>Rhabditida</taxon>
        <taxon>Spirurina</taxon>
        <taxon>Spiruromorpha</taxon>
        <taxon>Filarioidea</taxon>
        <taxon>Onchocercidae</taxon>
        <taxon>Brugia</taxon>
    </lineage>
</organism>
<gene>
    <name evidence="1" type="primary">Bm1374</name>
    <name evidence="1" type="ORF">BM_Bm1374</name>
</gene>
<sequence length="38" mass="4083">MMRINVSIFLVDSSASQSAVSQRKIIGSLDIISFTLPG</sequence>